<keyword evidence="2" id="KW-1185">Reference proteome</keyword>
<evidence type="ECO:0000313" key="1">
    <source>
        <dbReference type="EMBL" id="KAJ9130622.1"/>
    </source>
</evidence>
<proteinExistence type="predicted"/>
<dbReference type="EMBL" id="JANBVO010000083">
    <property type="protein sequence ID" value="KAJ9130622.1"/>
    <property type="molecule type" value="Genomic_DNA"/>
</dbReference>
<gene>
    <name evidence="1" type="ORF">NKR23_g12105</name>
</gene>
<dbReference type="SUPFAM" id="SSF81383">
    <property type="entry name" value="F-box domain"/>
    <property type="match status" value="1"/>
</dbReference>
<reference evidence="1" key="1">
    <citation type="submission" date="2022-07" db="EMBL/GenBank/DDBJ databases">
        <title>Fungi with potential for degradation of polypropylene.</title>
        <authorList>
            <person name="Gostincar C."/>
        </authorList>
    </citation>
    <scope>NUCLEOTIDE SEQUENCE</scope>
    <source>
        <strain evidence="1">EXF-13308</strain>
    </source>
</reference>
<comment type="caution">
    <text evidence="1">The sequence shown here is derived from an EMBL/GenBank/DDBJ whole genome shotgun (WGS) entry which is preliminary data.</text>
</comment>
<protein>
    <recommendedName>
        <fullName evidence="3">F-box domain-containing protein</fullName>
    </recommendedName>
</protein>
<name>A0AA38R8U6_9PEZI</name>
<organism evidence="1 2">
    <name type="scientific">Pleurostoma richardsiae</name>
    <dbReference type="NCBI Taxonomy" id="41990"/>
    <lineage>
        <taxon>Eukaryota</taxon>
        <taxon>Fungi</taxon>
        <taxon>Dikarya</taxon>
        <taxon>Ascomycota</taxon>
        <taxon>Pezizomycotina</taxon>
        <taxon>Sordariomycetes</taxon>
        <taxon>Sordariomycetidae</taxon>
        <taxon>Calosphaeriales</taxon>
        <taxon>Pleurostomataceae</taxon>
        <taxon>Pleurostoma</taxon>
    </lineage>
</organism>
<accession>A0AA38R8U6</accession>
<dbReference type="InterPro" id="IPR036047">
    <property type="entry name" value="F-box-like_dom_sf"/>
</dbReference>
<evidence type="ECO:0008006" key="3">
    <source>
        <dbReference type="Google" id="ProtNLM"/>
    </source>
</evidence>
<dbReference type="AlphaFoldDB" id="A0AA38R8U6"/>
<dbReference type="Proteomes" id="UP001174694">
    <property type="component" value="Unassembled WGS sequence"/>
</dbReference>
<evidence type="ECO:0000313" key="2">
    <source>
        <dbReference type="Proteomes" id="UP001174694"/>
    </source>
</evidence>
<sequence length="374" mass="41730">MDFSGPLPIRYVCNLPADIMLAIVEKADWATLWRLTQTSKAMRNLIASHERSITVTKLSRFPLPPIGAVLSSETEQRESINAFTFGTVTEFNRRDWRIDSILSGGFLSTGDPTSLGLSSDALCNMKRGLKRALYIADRVADVEADVMLSAKEATKATPSRKPDMRADVPLISRDQLGPAVHGIRSVLAWQSDLLRICCTTRARQIMMIRTLSTEDLAFLNQLTSLAAMGYARYKAMELRSDPGAWDKVVAFREMLLRHGSLFLWAYVRGSGSLHRFMESMVRCGVSEIREWEDRVAETDGSNDDDDEGGSAAMRQMDGAETWLPGLHMTMVGELRSRLACKVDVFGVDDVWTKSEELVCRIIGHQIRFAAEDAV</sequence>